<dbReference type="EMBL" id="JABSTR010000006">
    <property type="protein sequence ID" value="KAH9372616.1"/>
    <property type="molecule type" value="Genomic_DNA"/>
</dbReference>
<keyword evidence="3" id="KW-1185">Reference proteome</keyword>
<dbReference type="AlphaFoldDB" id="A0A9J6GDZ0"/>
<comment type="caution">
    <text evidence="2">The sequence shown here is derived from an EMBL/GenBank/DDBJ whole genome shotgun (WGS) entry which is preliminary data.</text>
</comment>
<proteinExistence type="predicted"/>
<feature type="region of interest" description="Disordered" evidence="1">
    <location>
        <begin position="14"/>
        <end position="34"/>
    </location>
</feature>
<organism evidence="2 3">
    <name type="scientific">Haemaphysalis longicornis</name>
    <name type="common">Bush tick</name>
    <dbReference type="NCBI Taxonomy" id="44386"/>
    <lineage>
        <taxon>Eukaryota</taxon>
        <taxon>Metazoa</taxon>
        <taxon>Ecdysozoa</taxon>
        <taxon>Arthropoda</taxon>
        <taxon>Chelicerata</taxon>
        <taxon>Arachnida</taxon>
        <taxon>Acari</taxon>
        <taxon>Parasitiformes</taxon>
        <taxon>Ixodida</taxon>
        <taxon>Ixodoidea</taxon>
        <taxon>Ixodidae</taxon>
        <taxon>Haemaphysalinae</taxon>
        <taxon>Haemaphysalis</taxon>
    </lineage>
</organism>
<dbReference type="OrthoDB" id="5973987at2759"/>
<name>A0A9J6GDZ0_HAELO</name>
<evidence type="ECO:0000313" key="2">
    <source>
        <dbReference type="EMBL" id="KAH9372616.1"/>
    </source>
</evidence>
<dbReference type="Proteomes" id="UP000821853">
    <property type="component" value="Chromosome 4"/>
</dbReference>
<evidence type="ECO:0000256" key="1">
    <source>
        <dbReference type="SAM" id="MobiDB-lite"/>
    </source>
</evidence>
<dbReference type="VEuPathDB" id="VectorBase:HLOH_043011"/>
<reference evidence="2 3" key="1">
    <citation type="journal article" date="2020" name="Cell">
        <title>Large-Scale Comparative Analyses of Tick Genomes Elucidate Their Genetic Diversity and Vector Capacities.</title>
        <authorList>
            <consortium name="Tick Genome and Microbiome Consortium (TIGMIC)"/>
            <person name="Jia N."/>
            <person name="Wang J."/>
            <person name="Shi W."/>
            <person name="Du L."/>
            <person name="Sun Y."/>
            <person name="Zhan W."/>
            <person name="Jiang J.F."/>
            <person name="Wang Q."/>
            <person name="Zhang B."/>
            <person name="Ji P."/>
            <person name="Bell-Sakyi L."/>
            <person name="Cui X.M."/>
            <person name="Yuan T.T."/>
            <person name="Jiang B.G."/>
            <person name="Yang W.F."/>
            <person name="Lam T.T."/>
            <person name="Chang Q.C."/>
            <person name="Ding S.J."/>
            <person name="Wang X.J."/>
            <person name="Zhu J.G."/>
            <person name="Ruan X.D."/>
            <person name="Zhao L."/>
            <person name="Wei J.T."/>
            <person name="Ye R.Z."/>
            <person name="Que T.C."/>
            <person name="Du C.H."/>
            <person name="Zhou Y.H."/>
            <person name="Cheng J.X."/>
            <person name="Dai P.F."/>
            <person name="Guo W.B."/>
            <person name="Han X.H."/>
            <person name="Huang E.J."/>
            <person name="Li L.F."/>
            <person name="Wei W."/>
            <person name="Gao Y.C."/>
            <person name="Liu J.Z."/>
            <person name="Shao H.Z."/>
            <person name="Wang X."/>
            <person name="Wang C.C."/>
            <person name="Yang T.C."/>
            <person name="Huo Q.B."/>
            <person name="Li W."/>
            <person name="Chen H.Y."/>
            <person name="Chen S.E."/>
            <person name="Zhou L.G."/>
            <person name="Ni X.B."/>
            <person name="Tian J.H."/>
            <person name="Sheng Y."/>
            <person name="Liu T."/>
            <person name="Pan Y.S."/>
            <person name="Xia L.Y."/>
            <person name="Li J."/>
            <person name="Zhao F."/>
            <person name="Cao W.C."/>
        </authorList>
    </citation>
    <scope>NUCLEOTIDE SEQUENCE [LARGE SCALE GENOMIC DNA]</scope>
    <source>
        <strain evidence="2">HaeL-2018</strain>
    </source>
</reference>
<feature type="region of interest" description="Disordered" evidence="1">
    <location>
        <begin position="111"/>
        <end position="137"/>
    </location>
</feature>
<evidence type="ECO:0000313" key="3">
    <source>
        <dbReference type="Proteomes" id="UP000821853"/>
    </source>
</evidence>
<protein>
    <submittedName>
        <fullName evidence="2">Uncharacterized protein</fullName>
    </submittedName>
</protein>
<accession>A0A9J6GDZ0</accession>
<feature type="compositionally biased region" description="Low complexity" evidence="1">
    <location>
        <begin position="16"/>
        <end position="31"/>
    </location>
</feature>
<sequence length="163" mass="18397">MPAHTGDFLVAGVLQGSEPSAESSGEASSEATMISRRKILSRSRDELNVDFTLEEEEDVWYQKEKLFKVQVAAHRSNERRCTTLARRFPNYEANVLARLAVDQPRRLCVTSQSNVGQHRADDPRPQQRPPTFDGKKMWLNVPKYPLRYLGTLSPSSPSRGAPK</sequence>
<gene>
    <name evidence="2" type="ORF">HPB48_014690</name>
</gene>